<evidence type="ECO:0000256" key="2">
    <source>
        <dbReference type="SAM" id="SignalP"/>
    </source>
</evidence>
<accession>A0A4V2ELQ0</accession>
<dbReference type="GO" id="GO:0006629">
    <property type="term" value="P:lipid metabolic process"/>
    <property type="evidence" value="ECO:0007669"/>
    <property type="project" value="InterPro"/>
</dbReference>
<dbReference type="Proteomes" id="UP000292003">
    <property type="component" value="Unassembled WGS sequence"/>
</dbReference>
<dbReference type="SUPFAM" id="SSF51695">
    <property type="entry name" value="PLC-like phosphodiesterases"/>
    <property type="match status" value="1"/>
</dbReference>
<protein>
    <recommendedName>
        <fullName evidence="1">Altered inheritance of mitochondria protein 6</fullName>
    </recommendedName>
</protein>
<feature type="signal peptide" evidence="2">
    <location>
        <begin position="1"/>
        <end position="25"/>
    </location>
</feature>
<dbReference type="PANTHER" id="PTHR31571:SF1">
    <property type="entry name" value="ALTERED INHERITANCE OF MITOCHONDRIA PROTEIN 6"/>
    <property type="match status" value="1"/>
</dbReference>
<dbReference type="PANTHER" id="PTHR31571">
    <property type="entry name" value="ALTERED INHERITANCE OF MITOCHONDRIA PROTEIN 6"/>
    <property type="match status" value="1"/>
</dbReference>
<dbReference type="AlphaFoldDB" id="A0A4V2ELQ0"/>
<gene>
    <name evidence="3" type="ORF">EWH70_18850</name>
</gene>
<keyword evidence="2" id="KW-0732">Signal</keyword>
<dbReference type="InterPro" id="IPR017946">
    <property type="entry name" value="PLC-like_Pdiesterase_TIM-brl"/>
</dbReference>
<dbReference type="CDD" id="cd08577">
    <property type="entry name" value="PI-PLCc_GDPD_SF_unchar3"/>
    <property type="match status" value="1"/>
</dbReference>
<sequence length="288" mass="31850">MRSRLLPLLLAVVALVGAGALPASAHRPPRTEPLRQAHAHNDYEHARPLHDALDHGFTSVEADIFLVDGKLLVAHEIGQVRPERTLESLYLEPLRRRVLANHGKVYRGRPVPFQLLIDIKNTGAATYEVLDRALRDRRYAFLFSRYRHGVVVPGAVTAVVSGDRPRAVMAGQRDRLAFYDGRIADPADLGPGADARLAALVSDNWTKLFTWTGSGEFPAAERARLRDLVLQCHRAGQRIRFWATPDEPGPARAALWRELYAAGVDHINTDDLAGLADFLRDAGRHAPG</sequence>
<feature type="chain" id="PRO_5020295613" description="Altered inheritance of mitochondria protein 6" evidence="2">
    <location>
        <begin position="26"/>
        <end position="288"/>
    </location>
</feature>
<dbReference type="RefSeq" id="WP_130476763.1">
    <property type="nucleotide sequence ID" value="NZ_SFCC01000009.1"/>
</dbReference>
<dbReference type="GO" id="GO:0008081">
    <property type="term" value="F:phosphoric diester hydrolase activity"/>
    <property type="evidence" value="ECO:0007669"/>
    <property type="project" value="InterPro"/>
</dbReference>
<dbReference type="InterPro" id="IPR051236">
    <property type="entry name" value="HAT_RTT109-like"/>
</dbReference>
<dbReference type="InterPro" id="IPR039559">
    <property type="entry name" value="AIM6_PI-PLC-like_dom"/>
</dbReference>
<organism evidence="3 4">
    <name type="scientific">Amycolatopsis suaedae</name>
    <dbReference type="NCBI Taxonomy" id="2510978"/>
    <lineage>
        <taxon>Bacteria</taxon>
        <taxon>Bacillati</taxon>
        <taxon>Actinomycetota</taxon>
        <taxon>Actinomycetes</taxon>
        <taxon>Pseudonocardiales</taxon>
        <taxon>Pseudonocardiaceae</taxon>
        <taxon>Amycolatopsis</taxon>
    </lineage>
</organism>
<dbReference type="Gene3D" id="3.20.20.190">
    <property type="entry name" value="Phosphatidylinositol (PI) phosphodiesterase"/>
    <property type="match status" value="1"/>
</dbReference>
<evidence type="ECO:0000256" key="1">
    <source>
        <dbReference type="ARBA" id="ARBA00014286"/>
    </source>
</evidence>
<comment type="caution">
    <text evidence="3">The sequence shown here is derived from an EMBL/GenBank/DDBJ whole genome shotgun (WGS) entry which is preliminary data.</text>
</comment>
<reference evidence="3 4" key="1">
    <citation type="submission" date="2019-02" db="EMBL/GenBank/DDBJ databases">
        <title>Draft genome sequence of Amycolatopsis sp. 8-3EHSu isolated from roots of Suaeda maritima.</title>
        <authorList>
            <person name="Duangmal K."/>
            <person name="Chantavorakit T."/>
        </authorList>
    </citation>
    <scope>NUCLEOTIDE SEQUENCE [LARGE SCALE GENOMIC DNA]</scope>
    <source>
        <strain evidence="3 4">8-3EHSu</strain>
    </source>
</reference>
<evidence type="ECO:0000313" key="4">
    <source>
        <dbReference type="Proteomes" id="UP000292003"/>
    </source>
</evidence>
<name>A0A4V2ELQ0_9PSEU</name>
<dbReference type="OrthoDB" id="9794455at2"/>
<proteinExistence type="predicted"/>
<dbReference type="EMBL" id="SFCC01000009">
    <property type="protein sequence ID" value="RZQ62335.1"/>
    <property type="molecule type" value="Genomic_DNA"/>
</dbReference>
<dbReference type="Pfam" id="PF13653">
    <property type="entry name" value="GDPD_2"/>
    <property type="match status" value="1"/>
</dbReference>
<evidence type="ECO:0000313" key="3">
    <source>
        <dbReference type="EMBL" id="RZQ62335.1"/>
    </source>
</evidence>
<keyword evidence="4" id="KW-1185">Reference proteome</keyword>